<dbReference type="PANTHER" id="PTHR19372">
    <property type="entry name" value="SULFITE REDUCTASE"/>
    <property type="match status" value="1"/>
</dbReference>
<evidence type="ECO:0000313" key="3">
    <source>
        <dbReference type="Proteomes" id="UP000478463"/>
    </source>
</evidence>
<dbReference type="AlphaFoldDB" id="A0A6L7IYT3"/>
<dbReference type="Pfam" id="PF00174">
    <property type="entry name" value="Oxidored_molyb"/>
    <property type="match status" value="1"/>
</dbReference>
<dbReference type="PANTHER" id="PTHR19372:SF7">
    <property type="entry name" value="SULFITE OXIDASE, MITOCHONDRIAL"/>
    <property type="match status" value="1"/>
</dbReference>
<dbReference type="InterPro" id="IPR036280">
    <property type="entry name" value="Multihaem_cyt_sf"/>
</dbReference>
<dbReference type="GO" id="GO:0008482">
    <property type="term" value="F:sulfite oxidase activity"/>
    <property type="evidence" value="ECO:0007669"/>
    <property type="project" value="TreeGrafter"/>
</dbReference>
<dbReference type="Gene3D" id="2.60.40.650">
    <property type="match status" value="1"/>
</dbReference>
<evidence type="ECO:0000259" key="1">
    <source>
        <dbReference type="Pfam" id="PF00174"/>
    </source>
</evidence>
<dbReference type="SUPFAM" id="SSF48695">
    <property type="entry name" value="Multiheme cytochromes"/>
    <property type="match status" value="1"/>
</dbReference>
<dbReference type="EMBL" id="CP063310">
    <property type="protein sequence ID" value="QOS69314.1"/>
    <property type="molecule type" value="Genomic_DNA"/>
</dbReference>
<organism evidence="2 3">
    <name type="scientific">Eggerthella guodeyinii</name>
    <dbReference type="NCBI Taxonomy" id="2690837"/>
    <lineage>
        <taxon>Bacteria</taxon>
        <taxon>Bacillati</taxon>
        <taxon>Actinomycetota</taxon>
        <taxon>Coriobacteriia</taxon>
        <taxon>Eggerthellales</taxon>
        <taxon>Eggerthellaceae</taxon>
        <taxon>Eggerthella</taxon>
    </lineage>
</organism>
<proteinExistence type="predicted"/>
<protein>
    <submittedName>
        <fullName evidence="2">Molybdopterin-dependent oxidoreductase</fullName>
    </submittedName>
</protein>
<dbReference type="SUPFAM" id="SSF56524">
    <property type="entry name" value="Oxidoreductase molybdopterin-binding domain"/>
    <property type="match status" value="1"/>
</dbReference>
<dbReference type="InterPro" id="IPR014756">
    <property type="entry name" value="Ig_E-set"/>
</dbReference>
<dbReference type="GO" id="GO:0020037">
    <property type="term" value="F:heme binding"/>
    <property type="evidence" value="ECO:0007669"/>
    <property type="project" value="TreeGrafter"/>
</dbReference>
<feature type="domain" description="Oxidoreductase molybdopterin-binding" evidence="1">
    <location>
        <begin position="279"/>
        <end position="414"/>
    </location>
</feature>
<name>A0A6L7IYT3_9ACTN</name>
<dbReference type="InterPro" id="IPR036374">
    <property type="entry name" value="OxRdtase_Mopterin-bd_sf"/>
</dbReference>
<dbReference type="GO" id="GO:0006790">
    <property type="term" value="P:sulfur compound metabolic process"/>
    <property type="evidence" value="ECO:0007669"/>
    <property type="project" value="TreeGrafter"/>
</dbReference>
<dbReference type="GO" id="GO:0043546">
    <property type="term" value="F:molybdopterin cofactor binding"/>
    <property type="evidence" value="ECO:0007669"/>
    <property type="project" value="TreeGrafter"/>
</dbReference>
<sequence length="532" mass="57962">MTVEKRRGAARGGTPCKLAITLACCVAATAALGLCACQPQAAPEPAAADQPADSVTKSYDLQAGRDTFDDPAKLEDYVANRTKRDEDSKELYKATVTTLEDGTQVQPVPNDARGYNMGIIKAEERGCTSCHSLENAIEWCPISHNGLNSYGDDPINVTTCIACHDGQQKPLFGRSGLEMGNVIHNSHLNSDNFTDKNGNCLSCHYIDPVSGDMPLWDEVKYDQMQGFTAVADVNGAFSFDQNVLTDNDLAFYQLSASTDPNGIALHSSSDDSVLQERVVAVGGLVDTPLDLKLVDIPEDQLETRIMKMNCSANGVGDAFIANAEITGIPFETICEQAGVQGGAVTLVCEEGKSTFKVDWLIEKKAILAFKMNGENLPSELGYPCTMFTEGTGASSSRRYITELQFSDEAEVKKWKNDVPGTLVPGEDDTYFNKPVGAFLNVRDGQIFSGTSSVTFEGYADGFNEQVTEVSFSLDQGKTWQTCDTSSSTIDRWIYWTYRIDGLEPGSYDLRMRIVTETGRVIPQDVDTVFHIQ</sequence>
<dbReference type="InterPro" id="IPR000572">
    <property type="entry name" value="OxRdtase_Mopterin-bd_dom"/>
</dbReference>
<accession>A0A6L7IYT3</accession>
<dbReference type="Proteomes" id="UP000478463">
    <property type="component" value="Chromosome"/>
</dbReference>
<dbReference type="SUPFAM" id="SSF81296">
    <property type="entry name" value="E set domains"/>
    <property type="match status" value="1"/>
</dbReference>
<evidence type="ECO:0000313" key="2">
    <source>
        <dbReference type="EMBL" id="QOS69314.1"/>
    </source>
</evidence>
<dbReference type="Gene3D" id="3.90.420.10">
    <property type="entry name" value="Oxidoreductase, molybdopterin-binding domain"/>
    <property type="match status" value="1"/>
</dbReference>
<gene>
    <name evidence="2" type="ORF">GS424_005560</name>
</gene>
<reference evidence="2 3" key="1">
    <citation type="submission" date="2020-10" db="EMBL/GenBank/DDBJ databases">
        <title>Eggerthella sp. nov., isolated from human feces.</title>
        <authorList>
            <person name="Yajun G."/>
        </authorList>
    </citation>
    <scope>NUCLEOTIDE SEQUENCE [LARGE SCALE GENOMIC DNA]</scope>
    <source>
        <strain evidence="2 3">HF-1101</strain>
    </source>
</reference>
<dbReference type="KEGG" id="egd:GS424_005560"/>
<dbReference type="RefSeq" id="WP_160943059.1">
    <property type="nucleotide sequence ID" value="NZ_CP063310.1"/>
</dbReference>